<evidence type="ECO:0000259" key="1">
    <source>
        <dbReference type="Pfam" id="PF13679"/>
    </source>
</evidence>
<evidence type="ECO:0000313" key="3">
    <source>
        <dbReference type="Proteomes" id="UP001165060"/>
    </source>
</evidence>
<protein>
    <recommendedName>
        <fullName evidence="1">Methyltransferase domain-containing protein</fullName>
    </recommendedName>
</protein>
<dbReference type="InterPro" id="IPR029063">
    <property type="entry name" value="SAM-dependent_MTases_sf"/>
</dbReference>
<dbReference type="PANTHER" id="PTHR13369:SF0">
    <property type="entry name" value="GLUTATHIONE S-TRANSFERASE C-TERMINAL DOMAIN-CONTAINING PROTEIN"/>
    <property type="match status" value="1"/>
</dbReference>
<evidence type="ECO:0000313" key="2">
    <source>
        <dbReference type="EMBL" id="GMI39384.1"/>
    </source>
</evidence>
<sequence length="310" mass="33450">MFSLLPPEVAPYMDPSFMSKPGRGERKAQQVGYLSLAAHRLLLLHAAPPTALTILELGSGPGYFAILVLFASLSQYCPCDLNAILLDRKGVGLATAKERWDAWCERTHMSASWASKLGIAEQSASDPLPPFDVALGLHTCGPLSDIIFDAAARTPSCFAYVVSPCCYGQIVGRASVYAKEQPREAPPNNNVTNNLHPDIVSHPRSASVREMCQECGVSWNIGLLGTASEMSVVQSSSKKKGGDDTGGEDAWAYTHTHPAYVTSKKCMGAIDTDRSLAMAEKGWEVGVDTLVPITCSPKNQVLWGRRTIRI</sequence>
<keyword evidence="3" id="KW-1185">Reference proteome</keyword>
<dbReference type="PANTHER" id="PTHR13369">
    <property type="match status" value="1"/>
</dbReference>
<dbReference type="Proteomes" id="UP001165060">
    <property type="component" value="Unassembled WGS sequence"/>
</dbReference>
<comment type="caution">
    <text evidence="2">The sequence shown here is derived from an EMBL/GenBank/DDBJ whole genome shotgun (WGS) entry which is preliminary data.</text>
</comment>
<proteinExistence type="predicted"/>
<gene>
    <name evidence="2" type="ORF">TeGR_g10498</name>
</gene>
<name>A0ABQ6N3V0_9STRA</name>
<feature type="domain" description="Methyltransferase" evidence="1">
    <location>
        <begin position="26"/>
        <end position="170"/>
    </location>
</feature>
<dbReference type="SUPFAM" id="SSF53335">
    <property type="entry name" value="S-adenosyl-L-methionine-dependent methyltransferases"/>
    <property type="match status" value="1"/>
</dbReference>
<reference evidence="2 3" key="1">
    <citation type="journal article" date="2023" name="Commun. Biol.">
        <title>Genome analysis of Parmales, the sister group of diatoms, reveals the evolutionary specialization of diatoms from phago-mixotrophs to photoautotrophs.</title>
        <authorList>
            <person name="Ban H."/>
            <person name="Sato S."/>
            <person name="Yoshikawa S."/>
            <person name="Yamada K."/>
            <person name="Nakamura Y."/>
            <person name="Ichinomiya M."/>
            <person name="Sato N."/>
            <person name="Blanc-Mathieu R."/>
            <person name="Endo H."/>
            <person name="Kuwata A."/>
            <person name="Ogata H."/>
        </authorList>
    </citation>
    <scope>NUCLEOTIDE SEQUENCE [LARGE SCALE GENOMIC DNA]</scope>
</reference>
<organism evidence="2 3">
    <name type="scientific">Tetraparma gracilis</name>
    <dbReference type="NCBI Taxonomy" id="2962635"/>
    <lineage>
        <taxon>Eukaryota</taxon>
        <taxon>Sar</taxon>
        <taxon>Stramenopiles</taxon>
        <taxon>Ochrophyta</taxon>
        <taxon>Bolidophyceae</taxon>
        <taxon>Parmales</taxon>
        <taxon>Triparmaceae</taxon>
        <taxon>Tetraparma</taxon>
    </lineage>
</organism>
<dbReference type="Pfam" id="PF13679">
    <property type="entry name" value="Methyltransf_32"/>
    <property type="match status" value="1"/>
</dbReference>
<dbReference type="InterPro" id="IPR025714">
    <property type="entry name" value="Methyltranfer_dom"/>
</dbReference>
<accession>A0ABQ6N3V0</accession>
<dbReference type="EMBL" id="BRYB01002081">
    <property type="protein sequence ID" value="GMI39384.1"/>
    <property type="molecule type" value="Genomic_DNA"/>
</dbReference>